<feature type="transmembrane region" description="Helical" evidence="1">
    <location>
        <begin position="33"/>
        <end position="55"/>
    </location>
</feature>
<name>A0A117NKR4_PENFR</name>
<evidence type="ECO:0000256" key="1">
    <source>
        <dbReference type="SAM" id="Phobius"/>
    </source>
</evidence>
<keyword evidence="1" id="KW-0812">Transmembrane</keyword>
<keyword evidence="3" id="KW-1185">Reference proteome</keyword>
<sequence>MVEPRGSEKVRRPKFLICPPPDGAFSLFFPSHFSVSFVFVFAILLRCLTLQYFAVHPLSDRLSGYTLHAFLQQHRISQPLAAFPPFRSLPYSPGFP</sequence>
<evidence type="ECO:0008006" key="4">
    <source>
        <dbReference type="Google" id="ProtNLM"/>
    </source>
</evidence>
<evidence type="ECO:0000313" key="3">
    <source>
        <dbReference type="Proteomes" id="UP000055045"/>
    </source>
</evidence>
<gene>
    <name evidence="2" type="ORF">ACN42_g10710</name>
</gene>
<dbReference type="Proteomes" id="UP000055045">
    <property type="component" value="Unassembled WGS sequence"/>
</dbReference>
<proteinExistence type="predicted"/>
<protein>
    <recommendedName>
        <fullName evidence="4">Transmembrane protein</fullName>
    </recommendedName>
</protein>
<accession>A0A117NKR4</accession>
<dbReference type="EMBL" id="LLXE01000476">
    <property type="protein sequence ID" value="KUM56508.1"/>
    <property type="molecule type" value="Genomic_DNA"/>
</dbReference>
<evidence type="ECO:0000313" key="2">
    <source>
        <dbReference type="EMBL" id="KUM56508.1"/>
    </source>
</evidence>
<dbReference type="AlphaFoldDB" id="A0A117NKR4"/>
<reference evidence="2 3" key="1">
    <citation type="submission" date="2015-10" db="EMBL/GenBank/DDBJ databases">
        <title>Genome sequencing of Penicillium freii.</title>
        <authorList>
            <person name="Nguyen H.D."/>
            <person name="Visagie C.M."/>
            <person name="Seifert K.A."/>
        </authorList>
    </citation>
    <scope>NUCLEOTIDE SEQUENCE [LARGE SCALE GENOMIC DNA]</scope>
    <source>
        <strain evidence="2 3">DAOM 242723</strain>
    </source>
</reference>
<keyword evidence="1" id="KW-1133">Transmembrane helix</keyword>
<keyword evidence="1" id="KW-0472">Membrane</keyword>
<comment type="caution">
    <text evidence="2">The sequence shown here is derived from an EMBL/GenBank/DDBJ whole genome shotgun (WGS) entry which is preliminary data.</text>
</comment>
<organism evidence="2 3">
    <name type="scientific">Penicillium freii</name>
    <dbReference type="NCBI Taxonomy" id="48697"/>
    <lineage>
        <taxon>Eukaryota</taxon>
        <taxon>Fungi</taxon>
        <taxon>Dikarya</taxon>
        <taxon>Ascomycota</taxon>
        <taxon>Pezizomycotina</taxon>
        <taxon>Eurotiomycetes</taxon>
        <taxon>Eurotiomycetidae</taxon>
        <taxon>Eurotiales</taxon>
        <taxon>Aspergillaceae</taxon>
        <taxon>Penicillium</taxon>
    </lineage>
</organism>